<sequence>MKEYTVTATRVHGLWELDVPGVGVTQATTAGGAEEMVRDYLDCFGIAEADTVPINLVWRIAPEIDARILEAREDAAKAAELQAQASRINRETVMLLKGSGMTGRDIAAVLGISEQRVSQLAKAA</sequence>
<dbReference type="InterPro" id="IPR036388">
    <property type="entry name" value="WH-like_DNA-bd_sf"/>
</dbReference>
<keyword evidence="2" id="KW-1185">Reference proteome</keyword>
<reference evidence="1 2" key="1">
    <citation type="journal article" date="2019" name="Int. J. Syst. Evol. Microbiol.">
        <title>The Global Catalogue of Microorganisms (GCM) 10K type strain sequencing project: providing services to taxonomists for standard genome sequencing and annotation.</title>
        <authorList>
            <consortium name="The Broad Institute Genomics Platform"/>
            <consortium name="The Broad Institute Genome Sequencing Center for Infectious Disease"/>
            <person name="Wu L."/>
            <person name="Ma J."/>
        </authorList>
    </citation>
    <scope>NUCLEOTIDE SEQUENCE [LARGE SCALE GENOMIC DNA]</scope>
    <source>
        <strain evidence="1 2">JCM 16001</strain>
    </source>
</reference>
<gene>
    <name evidence="1" type="ORF">GCM10009830_10760</name>
</gene>
<accession>A0ABN2G828</accession>
<dbReference type="Gene3D" id="1.10.10.10">
    <property type="entry name" value="Winged helix-like DNA-binding domain superfamily/Winged helix DNA-binding domain"/>
    <property type="match status" value="1"/>
</dbReference>
<evidence type="ECO:0000313" key="2">
    <source>
        <dbReference type="Proteomes" id="UP001499851"/>
    </source>
</evidence>
<organism evidence="1 2">
    <name type="scientific">Glycomyces endophyticus</name>
    <dbReference type="NCBI Taxonomy" id="480996"/>
    <lineage>
        <taxon>Bacteria</taxon>
        <taxon>Bacillati</taxon>
        <taxon>Actinomycetota</taxon>
        <taxon>Actinomycetes</taxon>
        <taxon>Glycomycetales</taxon>
        <taxon>Glycomycetaceae</taxon>
        <taxon>Glycomyces</taxon>
    </lineage>
</organism>
<dbReference type="SUPFAM" id="SSF88659">
    <property type="entry name" value="Sigma3 and sigma4 domains of RNA polymerase sigma factors"/>
    <property type="match status" value="1"/>
</dbReference>
<dbReference type="RefSeq" id="WP_344482755.1">
    <property type="nucleotide sequence ID" value="NZ_BAAAQF010000004.1"/>
</dbReference>
<proteinExistence type="predicted"/>
<dbReference type="InterPro" id="IPR013324">
    <property type="entry name" value="RNA_pol_sigma_r3/r4-like"/>
</dbReference>
<evidence type="ECO:0000313" key="1">
    <source>
        <dbReference type="EMBL" id="GAA1666912.1"/>
    </source>
</evidence>
<dbReference type="Proteomes" id="UP001499851">
    <property type="component" value="Unassembled WGS sequence"/>
</dbReference>
<protein>
    <submittedName>
        <fullName evidence="1">Uncharacterized protein</fullName>
    </submittedName>
</protein>
<dbReference type="EMBL" id="BAAAQF010000004">
    <property type="protein sequence ID" value="GAA1666912.1"/>
    <property type="molecule type" value="Genomic_DNA"/>
</dbReference>
<comment type="caution">
    <text evidence="1">The sequence shown here is derived from an EMBL/GenBank/DDBJ whole genome shotgun (WGS) entry which is preliminary data.</text>
</comment>
<name>A0ABN2G828_9ACTN</name>